<feature type="compositionally biased region" description="Low complexity" evidence="1">
    <location>
        <begin position="84"/>
        <end position="95"/>
    </location>
</feature>
<protein>
    <submittedName>
        <fullName evidence="3">Uncharacterized protein</fullName>
    </submittedName>
</protein>
<gene>
    <name evidence="3" type="ORF">O6P43_014517</name>
</gene>
<reference evidence="3" key="1">
    <citation type="journal article" date="2023" name="Science">
        <title>Elucidation of the pathway for biosynthesis of saponin adjuvants from the soapbark tree.</title>
        <authorList>
            <person name="Reed J."/>
            <person name="Orme A."/>
            <person name="El-Demerdash A."/>
            <person name="Owen C."/>
            <person name="Martin L.B.B."/>
            <person name="Misra R.C."/>
            <person name="Kikuchi S."/>
            <person name="Rejzek M."/>
            <person name="Martin A.C."/>
            <person name="Harkess A."/>
            <person name="Leebens-Mack J."/>
            <person name="Louveau T."/>
            <person name="Stephenson M.J."/>
            <person name="Osbourn A."/>
        </authorList>
    </citation>
    <scope>NUCLEOTIDE SEQUENCE</scope>
    <source>
        <strain evidence="3">S10</strain>
    </source>
</reference>
<accession>A0AAD7LUU5</accession>
<evidence type="ECO:0000313" key="4">
    <source>
        <dbReference type="Proteomes" id="UP001163823"/>
    </source>
</evidence>
<dbReference type="EMBL" id="JARAOO010000006">
    <property type="protein sequence ID" value="KAJ7964761.1"/>
    <property type="molecule type" value="Genomic_DNA"/>
</dbReference>
<dbReference type="AlphaFoldDB" id="A0AAD7LUU5"/>
<sequence>MAISRGMVVFGLGITLLVCSLLLLKVTEASDLDKGSSSIHVVKRDRCPGGDAHPDKGDECRQDVVLDDDFDDTYKVVNKLSVSLSGSSASTVNNDDSPDDDSPDFEFMNNNVVVLGH</sequence>
<dbReference type="KEGG" id="qsa:O6P43_014517"/>
<organism evidence="3 4">
    <name type="scientific">Quillaja saponaria</name>
    <name type="common">Soap bark tree</name>
    <dbReference type="NCBI Taxonomy" id="32244"/>
    <lineage>
        <taxon>Eukaryota</taxon>
        <taxon>Viridiplantae</taxon>
        <taxon>Streptophyta</taxon>
        <taxon>Embryophyta</taxon>
        <taxon>Tracheophyta</taxon>
        <taxon>Spermatophyta</taxon>
        <taxon>Magnoliopsida</taxon>
        <taxon>eudicotyledons</taxon>
        <taxon>Gunneridae</taxon>
        <taxon>Pentapetalae</taxon>
        <taxon>rosids</taxon>
        <taxon>fabids</taxon>
        <taxon>Fabales</taxon>
        <taxon>Quillajaceae</taxon>
        <taxon>Quillaja</taxon>
    </lineage>
</organism>
<comment type="caution">
    <text evidence="3">The sequence shown here is derived from an EMBL/GenBank/DDBJ whole genome shotgun (WGS) entry which is preliminary data.</text>
</comment>
<keyword evidence="2" id="KW-0732">Signal</keyword>
<proteinExistence type="predicted"/>
<feature type="signal peptide" evidence="2">
    <location>
        <begin position="1"/>
        <end position="29"/>
    </location>
</feature>
<evidence type="ECO:0000256" key="1">
    <source>
        <dbReference type="SAM" id="MobiDB-lite"/>
    </source>
</evidence>
<dbReference type="Proteomes" id="UP001163823">
    <property type="component" value="Chromosome 6"/>
</dbReference>
<feature type="region of interest" description="Disordered" evidence="1">
    <location>
        <begin position="84"/>
        <end position="107"/>
    </location>
</feature>
<name>A0AAD7LUU5_QUISA</name>
<feature type="chain" id="PRO_5041921176" evidence="2">
    <location>
        <begin position="30"/>
        <end position="117"/>
    </location>
</feature>
<evidence type="ECO:0000313" key="3">
    <source>
        <dbReference type="EMBL" id="KAJ7964761.1"/>
    </source>
</evidence>
<keyword evidence="4" id="KW-1185">Reference proteome</keyword>
<evidence type="ECO:0000256" key="2">
    <source>
        <dbReference type="SAM" id="SignalP"/>
    </source>
</evidence>